<evidence type="ECO:0000313" key="3">
    <source>
        <dbReference type="EMBL" id="TCL44107.1"/>
    </source>
</evidence>
<evidence type="ECO:0000313" key="4">
    <source>
        <dbReference type="Proteomes" id="UP000294682"/>
    </source>
</evidence>
<keyword evidence="1" id="KW-1133">Transmembrane helix</keyword>
<dbReference type="Pfam" id="PF14018">
    <property type="entry name" value="DUF4234"/>
    <property type="match status" value="1"/>
</dbReference>
<gene>
    <name evidence="3" type="ORF">EDD78_103145</name>
</gene>
<dbReference type="Proteomes" id="UP000294682">
    <property type="component" value="Unassembled WGS sequence"/>
</dbReference>
<dbReference type="EMBL" id="SLUK01000003">
    <property type="protein sequence ID" value="TCL44107.1"/>
    <property type="molecule type" value="Genomic_DNA"/>
</dbReference>
<keyword evidence="1" id="KW-0812">Transmembrane</keyword>
<evidence type="ECO:0000256" key="1">
    <source>
        <dbReference type="SAM" id="Phobius"/>
    </source>
</evidence>
<protein>
    <submittedName>
        <fullName evidence="3">Uncharacterized protein DUF4234</fullName>
    </submittedName>
</protein>
<keyword evidence="1" id="KW-0472">Membrane</keyword>
<reference evidence="3 4" key="1">
    <citation type="submission" date="2019-03" db="EMBL/GenBank/DDBJ databases">
        <title>Genomic Encyclopedia of Type Strains, Phase IV (KMG-IV): sequencing the most valuable type-strain genomes for metagenomic binning, comparative biology and taxonomic classification.</title>
        <authorList>
            <person name="Goeker M."/>
        </authorList>
    </citation>
    <scope>NUCLEOTIDE SEQUENCE [LARGE SCALE GENOMIC DNA]</scope>
    <source>
        <strain evidence="3 4">DSM 100433</strain>
    </source>
</reference>
<organism evidence="3 4">
    <name type="scientific">Harryflintia acetispora</name>
    <dbReference type="NCBI Taxonomy" id="1849041"/>
    <lineage>
        <taxon>Bacteria</taxon>
        <taxon>Bacillati</taxon>
        <taxon>Bacillota</taxon>
        <taxon>Clostridia</taxon>
        <taxon>Eubacteriales</taxon>
        <taxon>Oscillospiraceae</taxon>
        <taxon>Harryflintia</taxon>
    </lineage>
</organism>
<keyword evidence="4" id="KW-1185">Reference proteome</keyword>
<dbReference type="OrthoDB" id="192868at2"/>
<name>A0A9X8Y8S2_9FIRM</name>
<sequence>MQKRSIPVCIILSILTCNLYGIYWFICLTDEANALSGDHKTSGGMAFLLTLITCNIYGIYWAYKMGEKLDMVKRARGIPSSDSGVLYLILELIFPLAGWALMQNEINKLIDGPIYQ</sequence>
<feature type="domain" description="DUF4234" evidence="2">
    <location>
        <begin position="4"/>
        <end position="70"/>
    </location>
</feature>
<proteinExistence type="predicted"/>
<accession>A0A9X8Y8S2</accession>
<dbReference type="RefSeq" id="WP_079698960.1">
    <property type="nucleotide sequence ID" value="NZ_JADNAH010000026.1"/>
</dbReference>
<dbReference type="InterPro" id="IPR025328">
    <property type="entry name" value="DUF4234"/>
</dbReference>
<feature type="transmembrane region" description="Helical" evidence="1">
    <location>
        <begin position="84"/>
        <end position="102"/>
    </location>
</feature>
<dbReference type="AlphaFoldDB" id="A0A9X8Y8S2"/>
<comment type="caution">
    <text evidence="3">The sequence shown here is derived from an EMBL/GenBank/DDBJ whole genome shotgun (WGS) entry which is preliminary data.</text>
</comment>
<evidence type="ECO:0000259" key="2">
    <source>
        <dbReference type="Pfam" id="PF14018"/>
    </source>
</evidence>
<feature type="transmembrane region" description="Helical" evidence="1">
    <location>
        <begin position="7"/>
        <end position="26"/>
    </location>
</feature>
<feature type="transmembrane region" description="Helical" evidence="1">
    <location>
        <begin position="46"/>
        <end position="63"/>
    </location>
</feature>